<reference evidence="2" key="1">
    <citation type="submission" date="2024-03" db="EMBL/GenBank/DDBJ databases">
        <title>Diverse circular DNA viruses in blood, oral, and fecal samples of captive lemurs.</title>
        <authorList>
            <person name="Paietta E.N."/>
            <person name="Kraberger S."/>
            <person name="Lund M.C."/>
            <person name="Custer J.M."/>
            <person name="Vargas K.M."/>
            <person name="Ehmke E.E."/>
            <person name="Yoder A.D."/>
            <person name="Varsani A."/>
        </authorList>
    </citation>
    <scope>NUCLEOTIDE SEQUENCE</scope>
    <source>
        <strain evidence="1">Duke_18_61</strain>
        <strain evidence="2">Duke_23FS_45</strain>
    </source>
</reference>
<name>A0AAU8AX53_9VIRU</name>
<sequence length="82" mass="9245">MIYGVYAIKDEKVGFLQIMQDSNDFTAIRNFNFAMSRPDSLYQANKGDFKLYKFANFDSVTGELDLLPSMQMIADGSALSEV</sequence>
<dbReference type="EMBL" id="PP511353">
    <property type="protein sequence ID" value="XCD03406.1"/>
    <property type="molecule type" value="Genomic_DNA"/>
</dbReference>
<organism evidence="2">
    <name type="scientific">Dulem virus 172</name>
    <dbReference type="NCBI Taxonomy" id="3145649"/>
    <lineage>
        <taxon>Viruses</taxon>
        <taxon>Monodnaviria</taxon>
        <taxon>Sangervirae</taxon>
        <taxon>Phixviricota</taxon>
        <taxon>Malgrandaviricetes</taxon>
        <taxon>Petitvirales</taxon>
        <taxon>Microviridae</taxon>
        <taxon>Microvirus</taxon>
    </lineage>
</organism>
<proteinExistence type="predicted"/>
<evidence type="ECO:0000313" key="2">
    <source>
        <dbReference type="EMBL" id="XCD04505.1"/>
    </source>
</evidence>
<evidence type="ECO:0000313" key="1">
    <source>
        <dbReference type="EMBL" id="XCD03406.1"/>
    </source>
</evidence>
<dbReference type="Pfam" id="PF20577">
    <property type="entry name" value="Phage_ORF5"/>
    <property type="match status" value="1"/>
</dbReference>
<dbReference type="InterPro" id="IPR046781">
    <property type="entry name" value="Phage_ORF5"/>
</dbReference>
<dbReference type="EMBL" id="PP511468">
    <property type="protein sequence ID" value="XCD04505.1"/>
    <property type="molecule type" value="Genomic_DNA"/>
</dbReference>
<accession>A0AAU8AX53</accession>
<protein>
    <submittedName>
        <fullName evidence="2">Nonstructural protein</fullName>
    </submittedName>
</protein>